<dbReference type="OrthoDB" id="2679808at2759"/>
<keyword evidence="3" id="KW-1185">Reference proteome</keyword>
<accession>A0A5M3MMX3</accession>
<dbReference type="KEGG" id="cput:CONPUDRAFT_166662"/>
<sequence>MGSGLRTLLAADLIGVTISLSMYGPALAQAIYYWRTFPQDRLDQRLFVLTLLTLDTFHAYTIADLTGKSLIRCHRMSEEDWERCYTLITLQWTSKASLVALILIPTVVQLFYARRIYAMSGRNKWLTGIIVLLTAAGFAAATTGVVTHVHEFRICSIECSTRPTLRRRVPALEDFGDE</sequence>
<evidence type="ECO:0000313" key="2">
    <source>
        <dbReference type="EMBL" id="EIW80055.1"/>
    </source>
</evidence>
<keyword evidence="1" id="KW-0472">Membrane</keyword>
<name>A0A5M3MMX3_CONPW</name>
<dbReference type="Proteomes" id="UP000053558">
    <property type="component" value="Unassembled WGS sequence"/>
</dbReference>
<feature type="transmembrane region" description="Helical" evidence="1">
    <location>
        <begin position="46"/>
        <end position="63"/>
    </location>
</feature>
<dbReference type="PANTHER" id="PTHR40465:SF1">
    <property type="entry name" value="DUF6534 DOMAIN-CONTAINING PROTEIN"/>
    <property type="match status" value="1"/>
</dbReference>
<dbReference type="PANTHER" id="PTHR40465">
    <property type="entry name" value="CHROMOSOME 1, WHOLE GENOME SHOTGUN SEQUENCE"/>
    <property type="match status" value="1"/>
</dbReference>
<dbReference type="AlphaFoldDB" id="A0A5M3MMX3"/>
<feature type="transmembrane region" description="Helical" evidence="1">
    <location>
        <begin position="13"/>
        <end position="34"/>
    </location>
</feature>
<protein>
    <submittedName>
        <fullName evidence="2">Uncharacterized protein</fullName>
    </submittedName>
</protein>
<feature type="transmembrane region" description="Helical" evidence="1">
    <location>
        <begin position="125"/>
        <end position="146"/>
    </location>
</feature>
<feature type="transmembrane region" description="Helical" evidence="1">
    <location>
        <begin position="96"/>
        <end position="113"/>
    </location>
</feature>
<dbReference type="RefSeq" id="XP_007770342.1">
    <property type="nucleotide sequence ID" value="XM_007772152.1"/>
</dbReference>
<keyword evidence="1" id="KW-0812">Transmembrane</keyword>
<proteinExistence type="predicted"/>
<organism evidence="2 3">
    <name type="scientific">Coniophora puteana (strain RWD-64-598)</name>
    <name type="common">Brown rot fungus</name>
    <dbReference type="NCBI Taxonomy" id="741705"/>
    <lineage>
        <taxon>Eukaryota</taxon>
        <taxon>Fungi</taxon>
        <taxon>Dikarya</taxon>
        <taxon>Basidiomycota</taxon>
        <taxon>Agaricomycotina</taxon>
        <taxon>Agaricomycetes</taxon>
        <taxon>Agaricomycetidae</taxon>
        <taxon>Boletales</taxon>
        <taxon>Coniophorineae</taxon>
        <taxon>Coniophoraceae</taxon>
        <taxon>Coniophora</taxon>
    </lineage>
</organism>
<gene>
    <name evidence="2" type="ORF">CONPUDRAFT_166662</name>
</gene>
<comment type="caution">
    <text evidence="2">The sequence shown here is derived from an EMBL/GenBank/DDBJ whole genome shotgun (WGS) entry which is preliminary data.</text>
</comment>
<evidence type="ECO:0000313" key="3">
    <source>
        <dbReference type="Proteomes" id="UP000053558"/>
    </source>
</evidence>
<keyword evidence="1" id="KW-1133">Transmembrane helix</keyword>
<evidence type="ECO:0000256" key="1">
    <source>
        <dbReference type="SAM" id="Phobius"/>
    </source>
</evidence>
<dbReference type="GeneID" id="19205602"/>
<dbReference type="EMBL" id="JH711580">
    <property type="protein sequence ID" value="EIW80055.1"/>
    <property type="molecule type" value="Genomic_DNA"/>
</dbReference>
<reference evidence="3" key="1">
    <citation type="journal article" date="2012" name="Science">
        <title>The Paleozoic origin of enzymatic lignin decomposition reconstructed from 31 fungal genomes.</title>
        <authorList>
            <person name="Floudas D."/>
            <person name="Binder M."/>
            <person name="Riley R."/>
            <person name="Barry K."/>
            <person name="Blanchette R.A."/>
            <person name="Henrissat B."/>
            <person name="Martinez A.T."/>
            <person name="Otillar R."/>
            <person name="Spatafora J.W."/>
            <person name="Yadav J.S."/>
            <person name="Aerts A."/>
            <person name="Benoit I."/>
            <person name="Boyd A."/>
            <person name="Carlson A."/>
            <person name="Copeland A."/>
            <person name="Coutinho P.M."/>
            <person name="de Vries R.P."/>
            <person name="Ferreira P."/>
            <person name="Findley K."/>
            <person name="Foster B."/>
            <person name="Gaskell J."/>
            <person name="Glotzer D."/>
            <person name="Gorecki P."/>
            <person name="Heitman J."/>
            <person name="Hesse C."/>
            <person name="Hori C."/>
            <person name="Igarashi K."/>
            <person name="Jurgens J.A."/>
            <person name="Kallen N."/>
            <person name="Kersten P."/>
            <person name="Kohler A."/>
            <person name="Kuees U."/>
            <person name="Kumar T.K.A."/>
            <person name="Kuo A."/>
            <person name="LaButti K."/>
            <person name="Larrondo L.F."/>
            <person name="Lindquist E."/>
            <person name="Ling A."/>
            <person name="Lombard V."/>
            <person name="Lucas S."/>
            <person name="Lundell T."/>
            <person name="Martin R."/>
            <person name="McLaughlin D.J."/>
            <person name="Morgenstern I."/>
            <person name="Morin E."/>
            <person name="Murat C."/>
            <person name="Nagy L.G."/>
            <person name="Nolan M."/>
            <person name="Ohm R.A."/>
            <person name="Patyshakuliyeva A."/>
            <person name="Rokas A."/>
            <person name="Ruiz-Duenas F.J."/>
            <person name="Sabat G."/>
            <person name="Salamov A."/>
            <person name="Samejima M."/>
            <person name="Schmutz J."/>
            <person name="Slot J.C."/>
            <person name="St John F."/>
            <person name="Stenlid J."/>
            <person name="Sun H."/>
            <person name="Sun S."/>
            <person name="Syed K."/>
            <person name="Tsang A."/>
            <person name="Wiebenga A."/>
            <person name="Young D."/>
            <person name="Pisabarro A."/>
            <person name="Eastwood D.C."/>
            <person name="Martin F."/>
            <person name="Cullen D."/>
            <person name="Grigoriev I.V."/>
            <person name="Hibbett D.S."/>
        </authorList>
    </citation>
    <scope>NUCLEOTIDE SEQUENCE [LARGE SCALE GENOMIC DNA]</scope>
    <source>
        <strain evidence="3">RWD-64-598 SS2</strain>
    </source>
</reference>